<dbReference type="KEGG" id="mbw:MSBRW_3403"/>
<accession>A0A0E3LMA0</accession>
<evidence type="ECO:0000313" key="2">
    <source>
        <dbReference type="Proteomes" id="UP000033038"/>
    </source>
</evidence>
<dbReference type="Proteomes" id="UP000033038">
    <property type="component" value="Chromosome"/>
</dbReference>
<reference evidence="1 2" key="1">
    <citation type="submission" date="2014-07" db="EMBL/GenBank/DDBJ databases">
        <title>Methanogenic archaea and the global carbon cycle.</title>
        <authorList>
            <person name="Henriksen J.R."/>
            <person name="Luke J."/>
            <person name="Reinhart S."/>
            <person name="Benedict M.N."/>
            <person name="Youngblut N.D."/>
            <person name="Metcalf M.E."/>
            <person name="Whitaker R.J."/>
            <person name="Metcalf W.W."/>
        </authorList>
    </citation>
    <scope>NUCLEOTIDE SEQUENCE [LARGE SCALE GENOMIC DNA]</scope>
    <source>
        <strain evidence="1 2">Wiesmoor</strain>
    </source>
</reference>
<dbReference type="HOGENOM" id="CLU_3194476_0_0_2"/>
<sequence>MDSKKQFRTDKGIENKIKLTEMRRLNLLKKPKKSFLELFRLFTLF</sequence>
<dbReference type="PATRIC" id="fig|1434109.4.peg.4414"/>
<protein>
    <submittedName>
        <fullName evidence="1">Mobile element protein</fullName>
    </submittedName>
</protein>
<name>A0A0E3LMA0_METBA</name>
<dbReference type="EMBL" id="CP009526">
    <property type="protein sequence ID" value="AKB52656.1"/>
    <property type="molecule type" value="Genomic_DNA"/>
</dbReference>
<dbReference type="AlphaFoldDB" id="A0A0E3LMA0"/>
<organism evidence="1 2">
    <name type="scientific">Methanosarcina barkeri str. Wiesmoor</name>
    <dbReference type="NCBI Taxonomy" id="1434109"/>
    <lineage>
        <taxon>Archaea</taxon>
        <taxon>Methanobacteriati</taxon>
        <taxon>Methanobacteriota</taxon>
        <taxon>Stenosarchaea group</taxon>
        <taxon>Methanomicrobia</taxon>
        <taxon>Methanosarcinales</taxon>
        <taxon>Methanosarcinaceae</taxon>
        <taxon>Methanosarcina</taxon>
    </lineage>
</organism>
<evidence type="ECO:0000313" key="1">
    <source>
        <dbReference type="EMBL" id="AKB52656.1"/>
    </source>
</evidence>
<gene>
    <name evidence="1" type="ORF">MSBRW_3403</name>
</gene>
<proteinExistence type="predicted"/>